<evidence type="ECO:0000313" key="16">
    <source>
        <dbReference type="Proteomes" id="UP001353858"/>
    </source>
</evidence>
<evidence type="ECO:0000256" key="1">
    <source>
        <dbReference type="ARBA" id="ARBA00004123"/>
    </source>
</evidence>
<evidence type="ECO:0000256" key="13">
    <source>
        <dbReference type="SAM" id="MobiDB-lite"/>
    </source>
</evidence>
<evidence type="ECO:0000256" key="7">
    <source>
        <dbReference type="ARBA" id="ARBA00022723"/>
    </source>
</evidence>
<dbReference type="InterPro" id="IPR014789">
    <property type="entry name" value="PolyA-riboNase_RNA-binding"/>
</dbReference>
<dbReference type="GO" id="GO:1990432">
    <property type="term" value="P:siRNA 3'-end processing"/>
    <property type="evidence" value="ECO:0007669"/>
    <property type="project" value="TreeGrafter"/>
</dbReference>
<dbReference type="PANTHER" id="PTHR15092">
    <property type="entry name" value="POLY A -SPECIFIC RIBONUCLEASE/TARGET OF EGR1, MEMBER 1"/>
    <property type="match status" value="1"/>
</dbReference>
<feature type="region of interest" description="Disordered" evidence="13">
    <location>
        <begin position="508"/>
        <end position="589"/>
    </location>
</feature>
<dbReference type="InterPro" id="IPR035979">
    <property type="entry name" value="RBD_domain_sf"/>
</dbReference>
<evidence type="ECO:0000256" key="2">
    <source>
        <dbReference type="ARBA" id="ARBA00004496"/>
    </source>
</evidence>
<evidence type="ECO:0000256" key="10">
    <source>
        <dbReference type="ARBA" id="ARBA00022884"/>
    </source>
</evidence>
<feature type="domain" description="Poly(A)-specific ribonuclease RNA-binding" evidence="14">
    <location>
        <begin position="428"/>
        <end position="505"/>
    </location>
</feature>
<evidence type="ECO:0000256" key="6">
    <source>
        <dbReference type="ARBA" id="ARBA00022722"/>
    </source>
</evidence>
<evidence type="ECO:0000256" key="8">
    <source>
        <dbReference type="ARBA" id="ARBA00022801"/>
    </source>
</evidence>
<dbReference type="InterPro" id="IPR051181">
    <property type="entry name" value="CAF1_poly(A)_ribonucleases"/>
</dbReference>
<feature type="compositionally biased region" description="Low complexity" evidence="13">
    <location>
        <begin position="511"/>
        <end position="521"/>
    </location>
</feature>
<sequence length="589" mass="67876">MEVTKSNFYQLIPEIKEAIEKCDFISIDCELTGLNTVNDINAFDTQKQYYEKVRKSSKNFLIIQYGLCMFRYDHDTKTYKQASYNFYIFPKSGNKYVPDHRFLCQSSCIDFLMSCGFDFNKLFKEGIPYLNSNEEDKYREILSDVQKIRANQIQNNFSPDTKNSVISMTVEEKTFVDSVFKEIEDFIASDSEEHALPKCNAYLRRLIYQEARKTLKNKACLETRVLDNKDRVLVVTRLKSKAAQEEEHNKMIEQEEDEFEKCVGFSTIIKAIVESEKLIVGHNMCLDLLHTIDQFLTPLPCNYDEFKELANFSFPKVLDTKYMSSVTQFKNLIDSNVLANLLATLQKDPFRMPDIEIEENRRGYTLNSNKAHEAGYDAYITGVCFSTMWNYLHDGEKLSNPDVSLLKPYINRLFLMRLQDSPFIHLGGRDPVPPRDHVVYLSFPKNWKLNDIIQLFSPFGNIYVSWIDDHSAFISLQKKDQVSIALSTLSQSDTYSIMTYAQHHSKLTGENNVSASSSNSSSHKKRSADNSHAAPKKRKTNIGESVLKQKLNNESDMGEVCKSTGKVSTPQKTLNKKQLQPTFSELTWD</sequence>
<evidence type="ECO:0000256" key="3">
    <source>
        <dbReference type="ARBA" id="ARBA00008372"/>
    </source>
</evidence>
<dbReference type="GO" id="GO:0000289">
    <property type="term" value="P:nuclear-transcribed mRNA poly(A) tail shortening"/>
    <property type="evidence" value="ECO:0007669"/>
    <property type="project" value="TreeGrafter"/>
</dbReference>
<keyword evidence="7" id="KW-0479">Metal-binding</keyword>
<keyword evidence="16" id="KW-1185">Reference proteome</keyword>
<dbReference type="Gene3D" id="3.30.70.330">
    <property type="match status" value="1"/>
</dbReference>
<dbReference type="SUPFAM" id="SSF53098">
    <property type="entry name" value="Ribonuclease H-like"/>
    <property type="match status" value="1"/>
</dbReference>
<reference evidence="16" key="1">
    <citation type="submission" date="2023-01" db="EMBL/GenBank/DDBJ databases">
        <title>Key to firefly adult light organ development and bioluminescence: homeobox transcription factors regulate luciferase expression and transportation to peroxisome.</title>
        <authorList>
            <person name="Fu X."/>
        </authorList>
    </citation>
    <scope>NUCLEOTIDE SEQUENCE [LARGE SCALE GENOMIC DNA]</scope>
</reference>
<dbReference type="Gene3D" id="3.30.420.10">
    <property type="entry name" value="Ribonuclease H-like superfamily/Ribonuclease H"/>
    <property type="match status" value="2"/>
</dbReference>
<dbReference type="EMBL" id="JARPUR010000006">
    <property type="protein sequence ID" value="KAK4873620.1"/>
    <property type="molecule type" value="Genomic_DNA"/>
</dbReference>
<dbReference type="InterPro" id="IPR012337">
    <property type="entry name" value="RNaseH-like_sf"/>
</dbReference>
<dbReference type="SUPFAM" id="SSF54928">
    <property type="entry name" value="RNA-binding domain, RBD"/>
    <property type="match status" value="1"/>
</dbReference>
<gene>
    <name evidence="15" type="ORF">RN001_012980</name>
</gene>
<keyword evidence="8" id="KW-0378">Hydrolase</keyword>
<protein>
    <recommendedName>
        <fullName evidence="4">Poly(A)-specific ribonuclease PARN</fullName>
    </recommendedName>
    <alternativeName>
        <fullName evidence="12">Polyadenylate-specific ribonuclease</fullName>
    </alternativeName>
</protein>
<comment type="subcellular location">
    <subcellularLocation>
        <location evidence="2">Cytoplasm</location>
    </subcellularLocation>
    <subcellularLocation>
        <location evidence="1">Nucleus</location>
    </subcellularLocation>
</comment>
<keyword evidence="5" id="KW-0963">Cytoplasm</keyword>
<dbReference type="InterPro" id="IPR036867">
    <property type="entry name" value="R3H_dom_sf"/>
</dbReference>
<evidence type="ECO:0000256" key="12">
    <source>
        <dbReference type="ARBA" id="ARBA00031923"/>
    </source>
</evidence>
<dbReference type="GO" id="GO:0005737">
    <property type="term" value="C:cytoplasm"/>
    <property type="evidence" value="ECO:0007669"/>
    <property type="project" value="UniProtKB-SubCell"/>
</dbReference>
<dbReference type="Proteomes" id="UP001353858">
    <property type="component" value="Unassembled WGS sequence"/>
</dbReference>
<keyword evidence="11" id="KW-0539">Nucleus</keyword>
<dbReference type="GO" id="GO:0046872">
    <property type="term" value="F:metal ion binding"/>
    <property type="evidence" value="ECO:0007669"/>
    <property type="project" value="UniProtKB-KW"/>
</dbReference>
<dbReference type="FunFam" id="3.30.70.330:FF:000196">
    <property type="entry name" value="Poly(A)-specific ribonuclease PARN"/>
    <property type="match status" value="1"/>
</dbReference>
<keyword evidence="6" id="KW-0540">Nuclease</keyword>
<dbReference type="InterPro" id="IPR012677">
    <property type="entry name" value="Nucleotide-bd_a/b_plait_sf"/>
</dbReference>
<dbReference type="CDD" id="cd12428">
    <property type="entry name" value="RRM_PARN"/>
    <property type="match status" value="1"/>
</dbReference>
<feature type="compositionally biased region" description="Polar residues" evidence="13">
    <location>
        <begin position="565"/>
        <end position="589"/>
    </location>
</feature>
<evidence type="ECO:0000313" key="15">
    <source>
        <dbReference type="EMBL" id="KAK4873620.1"/>
    </source>
</evidence>
<dbReference type="PANTHER" id="PTHR15092:SF44">
    <property type="entry name" value="POLY(A)-SPECIFIC RIBONUCLEASE PARN"/>
    <property type="match status" value="1"/>
</dbReference>
<keyword evidence="9" id="KW-0269">Exonuclease</keyword>
<comment type="caution">
    <text evidence="15">The sequence shown here is derived from an EMBL/GenBank/DDBJ whole genome shotgun (WGS) entry which is preliminary data.</text>
</comment>
<dbReference type="AlphaFoldDB" id="A0AAN7PZI7"/>
<comment type="similarity">
    <text evidence="3">Belongs to the CAF1 family.</text>
</comment>
<organism evidence="15 16">
    <name type="scientific">Aquatica leii</name>
    <dbReference type="NCBI Taxonomy" id="1421715"/>
    <lineage>
        <taxon>Eukaryota</taxon>
        <taxon>Metazoa</taxon>
        <taxon>Ecdysozoa</taxon>
        <taxon>Arthropoda</taxon>
        <taxon>Hexapoda</taxon>
        <taxon>Insecta</taxon>
        <taxon>Pterygota</taxon>
        <taxon>Neoptera</taxon>
        <taxon>Endopterygota</taxon>
        <taxon>Coleoptera</taxon>
        <taxon>Polyphaga</taxon>
        <taxon>Elateriformia</taxon>
        <taxon>Elateroidea</taxon>
        <taxon>Lampyridae</taxon>
        <taxon>Luciolinae</taxon>
        <taxon>Aquatica</taxon>
    </lineage>
</organism>
<proteinExistence type="inferred from homology"/>
<name>A0AAN7PZI7_9COLE</name>
<evidence type="ECO:0000259" key="14">
    <source>
        <dbReference type="Pfam" id="PF08675"/>
    </source>
</evidence>
<evidence type="ECO:0000256" key="11">
    <source>
        <dbReference type="ARBA" id="ARBA00023242"/>
    </source>
</evidence>
<evidence type="ECO:0000256" key="4">
    <source>
        <dbReference type="ARBA" id="ARBA00015918"/>
    </source>
</evidence>
<accession>A0AAN7PZI7</accession>
<dbReference type="GO" id="GO:0005634">
    <property type="term" value="C:nucleus"/>
    <property type="evidence" value="ECO:0007669"/>
    <property type="project" value="UniProtKB-SubCell"/>
</dbReference>
<dbReference type="Pfam" id="PF04857">
    <property type="entry name" value="CAF1"/>
    <property type="match status" value="1"/>
</dbReference>
<evidence type="ECO:0000256" key="9">
    <source>
        <dbReference type="ARBA" id="ARBA00022839"/>
    </source>
</evidence>
<dbReference type="SUPFAM" id="SSF82708">
    <property type="entry name" value="R3H domain"/>
    <property type="match status" value="1"/>
</dbReference>
<dbReference type="GO" id="GO:1990431">
    <property type="term" value="P:priRNA 3'-end processing"/>
    <property type="evidence" value="ECO:0007669"/>
    <property type="project" value="TreeGrafter"/>
</dbReference>
<evidence type="ECO:0000256" key="5">
    <source>
        <dbReference type="ARBA" id="ARBA00022490"/>
    </source>
</evidence>
<dbReference type="Pfam" id="PF08675">
    <property type="entry name" value="RNA_bind"/>
    <property type="match status" value="1"/>
</dbReference>
<dbReference type="InterPro" id="IPR036397">
    <property type="entry name" value="RNaseH_sf"/>
</dbReference>
<dbReference type="InterPro" id="IPR006941">
    <property type="entry name" value="RNase_CAF1"/>
</dbReference>
<dbReference type="GO" id="GO:0003723">
    <property type="term" value="F:RNA binding"/>
    <property type="evidence" value="ECO:0007669"/>
    <property type="project" value="UniProtKB-KW"/>
</dbReference>
<dbReference type="GO" id="GO:0004535">
    <property type="term" value="F:poly(A)-specific ribonuclease activity"/>
    <property type="evidence" value="ECO:0007669"/>
    <property type="project" value="InterPro"/>
</dbReference>
<keyword evidence="10" id="KW-0694">RNA-binding</keyword>